<dbReference type="Pfam" id="PF13411">
    <property type="entry name" value="MerR_1"/>
    <property type="match status" value="1"/>
</dbReference>
<dbReference type="Proteomes" id="UP000051679">
    <property type="component" value="Unassembled WGS sequence"/>
</dbReference>
<dbReference type="EMBL" id="AYYO01000056">
    <property type="protein sequence ID" value="KRM54233.1"/>
    <property type="molecule type" value="Genomic_DNA"/>
</dbReference>
<dbReference type="AlphaFoldDB" id="A0A0R1ZRF4"/>
<dbReference type="PROSITE" id="PS50937">
    <property type="entry name" value="HTH_MERR_2"/>
    <property type="match status" value="1"/>
</dbReference>
<dbReference type="PATRIC" id="fig|1291052.5.peg.462"/>
<reference evidence="3 4" key="1">
    <citation type="journal article" date="2015" name="Genome Announc.">
        <title>Expanding the biotechnology potential of lactobacilli through comparative genomics of 213 strains and associated genera.</title>
        <authorList>
            <person name="Sun Z."/>
            <person name="Harris H.M."/>
            <person name="McCann A."/>
            <person name="Guo C."/>
            <person name="Argimon S."/>
            <person name="Zhang W."/>
            <person name="Yang X."/>
            <person name="Jeffery I.B."/>
            <person name="Cooney J.C."/>
            <person name="Kagawa T.F."/>
            <person name="Liu W."/>
            <person name="Song Y."/>
            <person name="Salvetti E."/>
            <person name="Wrobel A."/>
            <person name="Rasinkangas P."/>
            <person name="Parkhill J."/>
            <person name="Rea M.C."/>
            <person name="O'Sullivan O."/>
            <person name="Ritari J."/>
            <person name="Douillard F.P."/>
            <person name="Paul Ross R."/>
            <person name="Yang R."/>
            <person name="Briner A.E."/>
            <person name="Felis G.E."/>
            <person name="de Vos W.M."/>
            <person name="Barrangou R."/>
            <person name="Klaenhammer T.R."/>
            <person name="Caufield P.W."/>
            <person name="Cui Y."/>
            <person name="Zhang H."/>
            <person name="O'Toole P.W."/>
        </authorList>
    </citation>
    <scope>NUCLEOTIDE SEQUENCE [LARGE SCALE GENOMIC DNA]</scope>
    <source>
        <strain evidence="3 4">DSM 20505</strain>
    </source>
</reference>
<accession>A0A0R1ZRF4</accession>
<evidence type="ECO:0000313" key="4">
    <source>
        <dbReference type="Proteomes" id="UP000051679"/>
    </source>
</evidence>
<dbReference type="GO" id="GO:0003700">
    <property type="term" value="F:DNA-binding transcription factor activity"/>
    <property type="evidence" value="ECO:0007669"/>
    <property type="project" value="InterPro"/>
</dbReference>
<evidence type="ECO:0000313" key="3">
    <source>
        <dbReference type="EMBL" id="KRM54233.1"/>
    </source>
</evidence>
<dbReference type="CDD" id="cd01109">
    <property type="entry name" value="HTH_YyaN"/>
    <property type="match status" value="1"/>
</dbReference>
<evidence type="ECO:0000259" key="2">
    <source>
        <dbReference type="PROSITE" id="PS50937"/>
    </source>
</evidence>
<name>A0A0R1ZRF4_9LACO</name>
<dbReference type="PROSITE" id="PS00552">
    <property type="entry name" value="HTH_MERR_1"/>
    <property type="match status" value="1"/>
</dbReference>
<proteinExistence type="predicted"/>
<dbReference type="GO" id="GO:0003677">
    <property type="term" value="F:DNA binding"/>
    <property type="evidence" value="ECO:0007669"/>
    <property type="project" value="UniProtKB-KW"/>
</dbReference>
<dbReference type="PANTHER" id="PTHR30204:SF82">
    <property type="entry name" value="TRANSCRIPTIONAL REGULATOR, MERR FAMILY"/>
    <property type="match status" value="1"/>
</dbReference>
<keyword evidence="4" id="KW-1185">Reference proteome</keyword>
<gene>
    <name evidence="3" type="ORF">FC18_GL000451</name>
</gene>
<comment type="caution">
    <text evidence="3">The sequence shown here is derived from an EMBL/GenBank/DDBJ whole genome shotgun (WGS) entry which is preliminary data.</text>
</comment>
<dbReference type="SMART" id="SM00422">
    <property type="entry name" value="HTH_MERR"/>
    <property type="match status" value="1"/>
</dbReference>
<feature type="domain" description="HTH merR-type" evidence="2">
    <location>
        <begin position="13"/>
        <end position="81"/>
    </location>
</feature>
<keyword evidence="1" id="KW-0238">DNA-binding</keyword>
<dbReference type="InterPro" id="IPR000551">
    <property type="entry name" value="MerR-type_HTH_dom"/>
</dbReference>
<dbReference type="InterPro" id="IPR009061">
    <property type="entry name" value="DNA-bd_dom_put_sf"/>
</dbReference>
<dbReference type="PRINTS" id="PR00040">
    <property type="entry name" value="HTHMERR"/>
</dbReference>
<protein>
    <submittedName>
        <fullName evidence="3">Transcriptional regulator</fullName>
    </submittedName>
</protein>
<dbReference type="Gene3D" id="1.10.1660.10">
    <property type="match status" value="1"/>
</dbReference>
<evidence type="ECO:0000256" key="1">
    <source>
        <dbReference type="ARBA" id="ARBA00023125"/>
    </source>
</evidence>
<sequence length="164" mass="18664">MKKEDAQMDNTITYSIGDVAKRLGLTVQAIRYYDAEGLLPLLKRDAGGRRVFTEDDIRTLQMILDLRDAGVSIKDSAQFENWRLQGDQTLQDRADFLAAHEHELQSRIDSLNASMAHLHFKQWYYQTALQAGTEQIHLVGDTKEITQATFDDYAKLQSDASLDL</sequence>
<dbReference type="InterPro" id="IPR047057">
    <property type="entry name" value="MerR_fam"/>
</dbReference>
<dbReference type="SUPFAM" id="SSF46955">
    <property type="entry name" value="Putative DNA-binding domain"/>
    <property type="match status" value="1"/>
</dbReference>
<dbReference type="PANTHER" id="PTHR30204">
    <property type="entry name" value="REDOX-CYCLING DRUG-SENSING TRANSCRIPTIONAL ACTIVATOR SOXR"/>
    <property type="match status" value="1"/>
</dbReference>
<organism evidence="3 4">
    <name type="scientific">Lacticaseibacillus sharpeae JCM 1186 = DSM 20505</name>
    <dbReference type="NCBI Taxonomy" id="1291052"/>
    <lineage>
        <taxon>Bacteria</taxon>
        <taxon>Bacillati</taxon>
        <taxon>Bacillota</taxon>
        <taxon>Bacilli</taxon>
        <taxon>Lactobacillales</taxon>
        <taxon>Lactobacillaceae</taxon>
        <taxon>Lacticaseibacillus</taxon>
    </lineage>
</organism>
<dbReference type="STRING" id="1291052.FC18_GL000451"/>